<keyword evidence="13" id="KW-1185">Reference proteome</keyword>
<keyword evidence="9" id="KW-0325">Glycoprotein</keyword>
<dbReference type="Proteomes" id="UP001174136">
    <property type="component" value="Unassembled WGS sequence"/>
</dbReference>
<dbReference type="GO" id="GO:0005886">
    <property type="term" value="C:plasma membrane"/>
    <property type="evidence" value="ECO:0007669"/>
    <property type="project" value="UniProtKB-SubCell"/>
</dbReference>
<evidence type="ECO:0000259" key="11">
    <source>
        <dbReference type="PROSITE" id="PS50268"/>
    </source>
</evidence>
<evidence type="ECO:0000256" key="4">
    <source>
        <dbReference type="ARBA" id="ARBA00022737"/>
    </source>
</evidence>
<name>A0AA47MS09_MERPO</name>
<dbReference type="GO" id="GO:0005509">
    <property type="term" value="F:calcium ion binding"/>
    <property type="evidence" value="ECO:0007669"/>
    <property type="project" value="UniProtKB-UniRule"/>
</dbReference>
<accession>A0AA47MS09</accession>
<evidence type="ECO:0000256" key="5">
    <source>
        <dbReference type="ARBA" id="ARBA00022837"/>
    </source>
</evidence>
<keyword evidence="4" id="KW-0677">Repeat</keyword>
<evidence type="ECO:0000256" key="9">
    <source>
        <dbReference type="ARBA" id="ARBA00023180"/>
    </source>
</evidence>
<proteinExistence type="predicted"/>
<dbReference type="GO" id="GO:0030057">
    <property type="term" value="C:desmosome"/>
    <property type="evidence" value="ECO:0007669"/>
    <property type="project" value="TreeGrafter"/>
</dbReference>
<dbReference type="Pfam" id="PF00028">
    <property type="entry name" value="Cadherin"/>
    <property type="match status" value="1"/>
</dbReference>
<organism evidence="12 13">
    <name type="scientific">Merluccius polli</name>
    <name type="common">Benguela hake</name>
    <name type="synonym">Merluccius cadenati</name>
    <dbReference type="NCBI Taxonomy" id="89951"/>
    <lineage>
        <taxon>Eukaryota</taxon>
        <taxon>Metazoa</taxon>
        <taxon>Chordata</taxon>
        <taxon>Craniata</taxon>
        <taxon>Vertebrata</taxon>
        <taxon>Euteleostomi</taxon>
        <taxon>Actinopterygii</taxon>
        <taxon>Neopterygii</taxon>
        <taxon>Teleostei</taxon>
        <taxon>Neoteleostei</taxon>
        <taxon>Acanthomorphata</taxon>
        <taxon>Zeiogadaria</taxon>
        <taxon>Gadariae</taxon>
        <taxon>Gadiformes</taxon>
        <taxon>Gadoidei</taxon>
        <taxon>Merlucciidae</taxon>
        <taxon>Merluccius</taxon>
    </lineage>
</organism>
<evidence type="ECO:0000256" key="3">
    <source>
        <dbReference type="ARBA" id="ARBA00022692"/>
    </source>
</evidence>
<evidence type="ECO:0000256" key="7">
    <source>
        <dbReference type="ARBA" id="ARBA00022989"/>
    </source>
</evidence>
<dbReference type="Gene3D" id="2.60.40.60">
    <property type="entry name" value="Cadherins"/>
    <property type="match status" value="1"/>
</dbReference>
<keyword evidence="5 10" id="KW-0106">Calcium</keyword>
<dbReference type="PANTHER" id="PTHR24025">
    <property type="entry name" value="DESMOGLEIN FAMILY MEMBER"/>
    <property type="match status" value="1"/>
</dbReference>
<dbReference type="EMBL" id="JAOPHQ010002898">
    <property type="protein sequence ID" value="KAK0145037.1"/>
    <property type="molecule type" value="Genomic_DNA"/>
</dbReference>
<dbReference type="InterPro" id="IPR015919">
    <property type="entry name" value="Cadherin-like_sf"/>
</dbReference>
<dbReference type="PANTHER" id="PTHR24025:SF1">
    <property type="entry name" value="DESMOGLEIN-2"/>
    <property type="match status" value="1"/>
</dbReference>
<dbReference type="InterPro" id="IPR002126">
    <property type="entry name" value="Cadherin-like_dom"/>
</dbReference>
<sequence>MPSRPTEKSSSLDGSVLYKVCKVAYEALLLQEDPAAAHTASRRGAAYVRNVSRKKRCARHLKGQSPDFVLAVAEDSEVIRKKREWIIAPRKLEENKDYTKDEYIAKIRSDHEYSSRVTYSLFGKGAHLDPKGRFSVDQASGLVKVNSILDREEFANYTLLGVAKYDNGSLAEKDIELGIIVLDQNDCSPVFQITEIGYVNESSAAGIPISPYAYV</sequence>
<dbReference type="PROSITE" id="PS50268">
    <property type="entry name" value="CADHERIN_2"/>
    <property type="match status" value="1"/>
</dbReference>
<evidence type="ECO:0000313" key="12">
    <source>
        <dbReference type="EMBL" id="KAK0145037.1"/>
    </source>
</evidence>
<comment type="caution">
    <text evidence="12">The sequence shown here is derived from an EMBL/GenBank/DDBJ whole genome shotgun (WGS) entry which is preliminary data.</text>
</comment>
<feature type="domain" description="Cadherin" evidence="11">
    <location>
        <begin position="110"/>
        <end position="191"/>
    </location>
</feature>
<evidence type="ECO:0000313" key="13">
    <source>
        <dbReference type="Proteomes" id="UP001174136"/>
    </source>
</evidence>
<evidence type="ECO:0000256" key="6">
    <source>
        <dbReference type="ARBA" id="ARBA00022889"/>
    </source>
</evidence>
<dbReference type="AlphaFoldDB" id="A0AA47MS09"/>
<keyword evidence="2" id="KW-1003">Cell membrane</keyword>
<keyword evidence="3" id="KW-0812">Transmembrane</keyword>
<dbReference type="CDD" id="cd11304">
    <property type="entry name" value="Cadherin_repeat"/>
    <property type="match status" value="1"/>
</dbReference>
<gene>
    <name evidence="12" type="primary">CADHB</name>
    <name evidence="12" type="ORF">N1851_016066</name>
</gene>
<dbReference type="SUPFAM" id="SSF49313">
    <property type="entry name" value="Cadherin-like"/>
    <property type="match status" value="1"/>
</dbReference>
<reference evidence="12" key="1">
    <citation type="journal article" date="2023" name="Front. Mar. Sci.">
        <title>A new Merluccius polli reference genome to investigate the effects of global change in West African waters.</title>
        <authorList>
            <person name="Mateo J.L."/>
            <person name="Blanco-Fernandez C."/>
            <person name="Garcia-Vazquez E."/>
            <person name="Machado-Schiaffino G."/>
        </authorList>
    </citation>
    <scope>NUCLEOTIDE SEQUENCE</scope>
    <source>
        <strain evidence="12">C29</strain>
        <tissue evidence="12">Fin</tissue>
    </source>
</reference>
<evidence type="ECO:0000256" key="1">
    <source>
        <dbReference type="ARBA" id="ARBA00004236"/>
    </source>
</evidence>
<dbReference type="FunFam" id="2.60.40.60:FF:000011">
    <property type="entry name" value="Cadherin 1"/>
    <property type="match status" value="1"/>
</dbReference>
<dbReference type="InterPro" id="IPR050971">
    <property type="entry name" value="Cadherin-domain_protein"/>
</dbReference>
<evidence type="ECO:0000256" key="10">
    <source>
        <dbReference type="PROSITE-ProRule" id="PRU00043"/>
    </source>
</evidence>
<evidence type="ECO:0000256" key="2">
    <source>
        <dbReference type="ARBA" id="ARBA00022475"/>
    </source>
</evidence>
<keyword evidence="6" id="KW-0130">Cell adhesion</keyword>
<keyword evidence="8" id="KW-0472">Membrane</keyword>
<dbReference type="GO" id="GO:0007156">
    <property type="term" value="P:homophilic cell adhesion via plasma membrane adhesion molecules"/>
    <property type="evidence" value="ECO:0007669"/>
    <property type="project" value="InterPro"/>
</dbReference>
<keyword evidence="7" id="KW-1133">Transmembrane helix</keyword>
<protein>
    <submittedName>
        <fullName evidence="12">Blastomere cadherin</fullName>
    </submittedName>
</protein>
<dbReference type="SMART" id="SM00112">
    <property type="entry name" value="CA"/>
    <property type="match status" value="1"/>
</dbReference>
<evidence type="ECO:0000256" key="8">
    <source>
        <dbReference type="ARBA" id="ARBA00023136"/>
    </source>
</evidence>
<comment type="subcellular location">
    <subcellularLocation>
        <location evidence="1">Cell membrane</location>
    </subcellularLocation>
</comment>